<comment type="caution">
    <text evidence="3">The sequence shown here is derived from an EMBL/GenBank/DDBJ whole genome shotgun (WGS) entry which is preliminary data.</text>
</comment>
<dbReference type="AlphaFoldDB" id="A0A4Y9SBM0"/>
<feature type="compositionally biased region" description="Low complexity" evidence="1">
    <location>
        <begin position="9"/>
        <end position="32"/>
    </location>
</feature>
<dbReference type="Pfam" id="PF13628">
    <property type="entry name" value="DUF4142"/>
    <property type="match status" value="1"/>
</dbReference>
<reference evidence="3 4" key="1">
    <citation type="submission" date="2019-03" db="EMBL/GenBank/DDBJ databases">
        <title>Draft Genome Sequence of Massilia arenosa sp. nov., a Novel Massilia Species Isolated from a Sandy-loam Maize Soil.</title>
        <authorList>
            <person name="Raths R."/>
            <person name="Peta V."/>
            <person name="Bucking H."/>
        </authorList>
    </citation>
    <scope>NUCLEOTIDE SEQUENCE [LARGE SCALE GENOMIC DNA]</scope>
    <source>
        <strain evidence="3 4">MC02</strain>
    </source>
</reference>
<dbReference type="EMBL" id="SPVF01000180">
    <property type="protein sequence ID" value="TFW17616.1"/>
    <property type="molecule type" value="Genomic_DNA"/>
</dbReference>
<dbReference type="OrthoDB" id="118677at2"/>
<evidence type="ECO:0000259" key="2">
    <source>
        <dbReference type="Pfam" id="PF13628"/>
    </source>
</evidence>
<dbReference type="InterPro" id="IPR012347">
    <property type="entry name" value="Ferritin-like"/>
</dbReference>
<dbReference type="InterPro" id="IPR025419">
    <property type="entry name" value="DUF4142"/>
</dbReference>
<name>A0A4Y9SBM0_9BURK</name>
<proteinExistence type="predicted"/>
<feature type="region of interest" description="Disordered" evidence="1">
    <location>
        <begin position="1"/>
        <end position="32"/>
    </location>
</feature>
<dbReference type="Gene3D" id="1.20.1260.10">
    <property type="match status" value="1"/>
</dbReference>
<evidence type="ECO:0000256" key="1">
    <source>
        <dbReference type="SAM" id="MobiDB-lite"/>
    </source>
</evidence>
<dbReference type="Proteomes" id="UP000298438">
    <property type="component" value="Unassembled WGS sequence"/>
</dbReference>
<accession>A0A4Y9SBM0</accession>
<evidence type="ECO:0000313" key="4">
    <source>
        <dbReference type="Proteomes" id="UP000298438"/>
    </source>
</evidence>
<dbReference type="PANTHER" id="PTHR38593:SF1">
    <property type="entry name" value="BLR2558 PROTEIN"/>
    <property type="match status" value="1"/>
</dbReference>
<evidence type="ECO:0000313" key="3">
    <source>
        <dbReference type="EMBL" id="TFW17616.1"/>
    </source>
</evidence>
<sequence>MGGSGGTSASGMASGQASAAGSAPASAMAKSSLNKADQAAVVDMAMANMAEVEMGKMAQTKGTSDEVKRFAQQMIDDHSKALTEVQQLAQAKNVMLPGSLDAKHNAEAAKLNGMSGAAFDKAYMAKGGVQDHTMVLAKLKGISKKAKDADVKALADKMIPTVEQHLNAAKHDSTGKAKMPPDVGGANEHAQGKQPAH</sequence>
<keyword evidence="4" id="KW-1185">Reference proteome</keyword>
<feature type="region of interest" description="Disordered" evidence="1">
    <location>
        <begin position="167"/>
        <end position="197"/>
    </location>
</feature>
<protein>
    <submittedName>
        <fullName evidence="3">DUF4142 domain-containing protein</fullName>
    </submittedName>
</protein>
<organism evidence="3 4">
    <name type="scientific">Zemynaea arenosa</name>
    <dbReference type="NCBI Taxonomy" id="2561931"/>
    <lineage>
        <taxon>Bacteria</taxon>
        <taxon>Pseudomonadati</taxon>
        <taxon>Pseudomonadota</taxon>
        <taxon>Betaproteobacteria</taxon>
        <taxon>Burkholderiales</taxon>
        <taxon>Oxalobacteraceae</taxon>
        <taxon>Telluria group</taxon>
        <taxon>Zemynaea</taxon>
    </lineage>
</organism>
<feature type="domain" description="DUF4142" evidence="2">
    <location>
        <begin position="36"/>
        <end position="171"/>
    </location>
</feature>
<dbReference type="PANTHER" id="PTHR38593">
    <property type="entry name" value="BLR2558 PROTEIN"/>
    <property type="match status" value="1"/>
</dbReference>
<gene>
    <name evidence="3" type="ORF">E4L96_14195</name>
</gene>